<feature type="compositionally biased region" description="Basic and acidic residues" evidence="1">
    <location>
        <begin position="15"/>
        <end position="24"/>
    </location>
</feature>
<feature type="compositionally biased region" description="Basic and acidic residues" evidence="1">
    <location>
        <begin position="69"/>
        <end position="85"/>
    </location>
</feature>
<proteinExistence type="predicted"/>
<sequence length="148" mass="16946">MEDDTTSNPFQDNLTRTKEERSEPEPIPLSHNPETSENSETLMAESKPTQLTDISKKKKKEKLQNPFEEQQKKEGIITDDQDHLNPPHMEGSAQIVPSTTKLNPLVNPITRILELEETAEKLSKQDLLSSEEEVKKFQDYIWISNGVM</sequence>
<name>A0A9P6NQ63_9BASI</name>
<evidence type="ECO:0000313" key="2">
    <source>
        <dbReference type="EMBL" id="KAG0151320.1"/>
    </source>
</evidence>
<feature type="compositionally biased region" description="Polar residues" evidence="1">
    <location>
        <begin position="1"/>
        <end position="14"/>
    </location>
</feature>
<keyword evidence="3" id="KW-1185">Reference proteome</keyword>
<evidence type="ECO:0000256" key="1">
    <source>
        <dbReference type="SAM" id="MobiDB-lite"/>
    </source>
</evidence>
<protein>
    <submittedName>
        <fullName evidence="2">Uncharacterized protein</fullName>
    </submittedName>
</protein>
<dbReference type="EMBL" id="MU167213">
    <property type="protein sequence ID" value="KAG0151320.1"/>
    <property type="molecule type" value="Genomic_DNA"/>
</dbReference>
<comment type="caution">
    <text evidence="2">The sequence shown here is derived from an EMBL/GenBank/DDBJ whole genome shotgun (WGS) entry which is preliminary data.</text>
</comment>
<gene>
    <name evidence="2" type="ORF">CROQUDRAFT_130035</name>
</gene>
<accession>A0A9P6NQ63</accession>
<evidence type="ECO:0000313" key="3">
    <source>
        <dbReference type="Proteomes" id="UP000886653"/>
    </source>
</evidence>
<dbReference type="Proteomes" id="UP000886653">
    <property type="component" value="Unassembled WGS sequence"/>
</dbReference>
<reference evidence="2" key="1">
    <citation type="submission" date="2013-11" db="EMBL/GenBank/DDBJ databases">
        <title>Genome sequence of the fusiform rust pathogen reveals effectors for host alternation and coevolution with pine.</title>
        <authorList>
            <consortium name="DOE Joint Genome Institute"/>
            <person name="Smith K."/>
            <person name="Pendleton A."/>
            <person name="Kubisiak T."/>
            <person name="Anderson C."/>
            <person name="Salamov A."/>
            <person name="Aerts A."/>
            <person name="Riley R."/>
            <person name="Clum A."/>
            <person name="Lindquist E."/>
            <person name="Ence D."/>
            <person name="Campbell M."/>
            <person name="Kronenberg Z."/>
            <person name="Feau N."/>
            <person name="Dhillon B."/>
            <person name="Hamelin R."/>
            <person name="Burleigh J."/>
            <person name="Smith J."/>
            <person name="Yandell M."/>
            <person name="Nelson C."/>
            <person name="Grigoriev I."/>
            <person name="Davis J."/>
        </authorList>
    </citation>
    <scope>NUCLEOTIDE SEQUENCE</scope>
    <source>
        <strain evidence="2">G11</strain>
    </source>
</reference>
<organism evidence="2 3">
    <name type="scientific">Cronartium quercuum f. sp. fusiforme G11</name>
    <dbReference type="NCBI Taxonomy" id="708437"/>
    <lineage>
        <taxon>Eukaryota</taxon>
        <taxon>Fungi</taxon>
        <taxon>Dikarya</taxon>
        <taxon>Basidiomycota</taxon>
        <taxon>Pucciniomycotina</taxon>
        <taxon>Pucciniomycetes</taxon>
        <taxon>Pucciniales</taxon>
        <taxon>Coleosporiaceae</taxon>
        <taxon>Cronartium</taxon>
    </lineage>
</organism>
<feature type="compositionally biased region" description="Polar residues" evidence="1">
    <location>
        <begin position="32"/>
        <end position="53"/>
    </location>
</feature>
<feature type="region of interest" description="Disordered" evidence="1">
    <location>
        <begin position="1"/>
        <end position="99"/>
    </location>
</feature>
<dbReference type="AlphaFoldDB" id="A0A9P6NQ63"/>